<gene>
    <name evidence="2" type="ORF">BSL78_27059</name>
</gene>
<evidence type="ECO:0000256" key="1">
    <source>
        <dbReference type="SAM" id="MobiDB-lite"/>
    </source>
</evidence>
<keyword evidence="3" id="KW-1185">Reference proteome</keyword>
<dbReference type="InterPro" id="IPR011029">
    <property type="entry name" value="DEATH-like_dom_sf"/>
</dbReference>
<dbReference type="AlphaFoldDB" id="A0A2G8JK32"/>
<dbReference type="EMBL" id="MRZV01001740">
    <property type="protein sequence ID" value="PIK36116.1"/>
    <property type="molecule type" value="Genomic_DNA"/>
</dbReference>
<organism evidence="2 3">
    <name type="scientific">Stichopus japonicus</name>
    <name type="common">Sea cucumber</name>
    <dbReference type="NCBI Taxonomy" id="307972"/>
    <lineage>
        <taxon>Eukaryota</taxon>
        <taxon>Metazoa</taxon>
        <taxon>Echinodermata</taxon>
        <taxon>Eleutherozoa</taxon>
        <taxon>Echinozoa</taxon>
        <taxon>Holothuroidea</taxon>
        <taxon>Aspidochirotacea</taxon>
        <taxon>Aspidochirotida</taxon>
        <taxon>Stichopodidae</taxon>
        <taxon>Apostichopus</taxon>
    </lineage>
</organism>
<name>A0A2G8JK32_STIJA</name>
<dbReference type="Gene3D" id="1.10.533.10">
    <property type="entry name" value="Death Domain, Fas"/>
    <property type="match status" value="1"/>
</dbReference>
<comment type="caution">
    <text evidence="2">The sequence shown here is derived from an EMBL/GenBank/DDBJ whole genome shotgun (WGS) entry which is preliminary data.</text>
</comment>
<reference evidence="2 3" key="1">
    <citation type="journal article" date="2017" name="PLoS Biol.">
        <title>The sea cucumber genome provides insights into morphological evolution and visceral regeneration.</title>
        <authorList>
            <person name="Zhang X."/>
            <person name="Sun L."/>
            <person name="Yuan J."/>
            <person name="Sun Y."/>
            <person name="Gao Y."/>
            <person name="Zhang L."/>
            <person name="Li S."/>
            <person name="Dai H."/>
            <person name="Hamel J.F."/>
            <person name="Liu C."/>
            <person name="Yu Y."/>
            <person name="Liu S."/>
            <person name="Lin W."/>
            <person name="Guo K."/>
            <person name="Jin S."/>
            <person name="Xu P."/>
            <person name="Storey K.B."/>
            <person name="Huan P."/>
            <person name="Zhang T."/>
            <person name="Zhou Y."/>
            <person name="Zhang J."/>
            <person name="Lin C."/>
            <person name="Li X."/>
            <person name="Xing L."/>
            <person name="Huo D."/>
            <person name="Sun M."/>
            <person name="Wang L."/>
            <person name="Mercier A."/>
            <person name="Li F."/>
            <person name="Yang H."/>
            <person name="Xiang J."/>
        </authorList>
    </citation>
    <scope>NUCLEOTIDE SEQUENCE [LARGE SCALE GENOMIC DNA]</scope>
    <source>
        <strain evidence="2">Shaxun</strain>
        <tissue evidence="2">Muscle</tissue>
    </source>
</reference>
<proteinExistence type="predicted"/>
<sequence>MDAEEPSGSQPAKRRKTFHEENSSRYMNMLTEVEAELSTEDLEKLVDIAKYEDKNFRFEDTGVQPKVLANIGNNGLFTENDLSWLEAALMKVHNRDAANIVCNFAYEKDDSDHDFPSEPESSNDEEEDDLPKTFEDLLECIGLVGKLITNLLCKSFLLYEIAC</sequence>
<feature type="region of interest" description="Disordered" evidence="1">
    <location>
        <begin position="1"/>
        <end position="23"/>
    </location>
</feature>
<evidence type="ECO:0000313" key="3">
    <source>
        <dbReference type="Proteomes" id="UP000230750"/>
    </source>
</evidence>
<evidence type="ECO:0000313" key="2">
    <source>
        <dbReference type="EMBL" id="PIK36116.1"/>
    </source>
</evidence>
<feature type="region of interest" description="Disordered" evidence="1">
    <location>
        <begin position="109"/>
        <end position="129"/>
    </location>
</feature>
<dbReference type="Proteomes" id="UP000230750">
    <property type="component" value="Unassembled WGS sequence"/>
</dbReference>
<accession>A0A2G8JK32</accession>
<protein>
    <submittedName>
        <fullName evidence="2">Uncharacterized protein</fullName>
    </submittedName>
</protein>